<keyword evidence="3" id="KW-0804">Transcription</keyword>
<organism evidence="5 6">
    <name type="scientific">Cerasicoccus arenae</name>
    <dbReference type="NCBI Taxonomy" id="424488"/>
    <lineage>
        <taxon>Bacteria</taxon>
        <taxon>Pseudomonadati</taxon>
        <taxon>Verrucomicrobiota</taxon>
        <taxon>Opitutia</taxon>
        <taxon>Puniceicoccales</taxon>
        <taxon>Cerasicoccaceae</taxon>
        <taxon>Cerasicoccus</taxon>
    </lineage>
</organism>
<dbReference type="SUPFAM" id="SSF46689">
    <property type="entry name" value="Homeodomain-like"/>
    <property type="match status" value="1"/>
</dbReference>
<proteinExistence type="predicted"/>
<sequence length="276" mass="31880">MDKVDQDERPICLWGLPYFQFDGGQVDFPYETPFNLAINTITSAISWIYTVEGHARFEVDGHHLDVGPGTVVIHPKPMFGRWSTPQGKPWKRIWIHMRDPWSRKAMNHLTSRYGWAFQVPKQSVSVKMARRWVGRWNAGRGSPSVERSRAAYDWLLSWESLLHSDTIRPLDLPDLQRFQASNFYRKIGTISDYAKSIGYSRAYLTRCLRRQWQGGTPSQIVRRHRLAQAASELANGNEAISKIASSALYANTSAFIAAFKREYHCTPLVYRYRRIA</sequence>
<dbReference type="EMBL" id="BMXG01000032">
    <property type="protein sequence ID" value="GHC13297.1"/>
    <property type="molecule type" value="Genomic_DNA"/>
</dbReference>
<evidence type="ECO:0000313" key="6">
    <source>
        <dbReference type="Proteomes" id="UP000642829"/>
    </source>
</evidence>
<dbReference type="InterPro" id="IPR037923">
    <property type="entry name" value="HTH-like"/>
</dbReference>
<dbReference type="AlphaFoldDB" id="A0A8J3GFP2"/>
<protein>
    <recommendedName>
        <fullName evidence="4">HTH araC/xylS-type domain-containing protein</fullName>
    </recommendedName>
</protein>
<dbReference type="Gene3D" id="1.10.10.60">
    <property type="entry name" value="Homeodomain-like"/>
    <property type="match status" value="1"/>
</dbReference>
<dbReference type="Gene3D" id="2.60.120.280">
    <property type="entry name" value="Regulatory protein AraC"/>
    <property type="match status" value="1"/>
</dbReference>
<dbReference type="Pfam" id="PF12833">
    <property type="entry name" value="HTH_18"/>
    <property type="match status" value="1"/>
</dbReference>
<evidence type="ECO:0000259" key="4">
    <source>
        <dbReference type="PROSITE" id="PS01124"/>
    </source>
</evidence>
<dbReference type="SUPFAM" id="SSF51215">
    <property type="entry name" value="Regulatory protein AraC"/>
    <property type="match status" value="1"/>
</dbReference>
<keyword evidence="1" id="KW-0805">Transcription regulation</keyword>
<dbReference type="InterPro" id="IPR018060">
    <property type="entry name" value="HTH_AraC"/>
</dbReference>
<dbReference type="GO" id="GO:0043565">
    <property type="term" value="F:sequence-specific DNA binding"/>
    <property type="evidence" value="ECO:0007669"/>
    <property type="project" value="InterPro"/>
</dbReference>
<gene>
    <name evidence="5" type="ORF">GCM10007047_33270</name>
</gene>
<dbReference type="Pfam" id="PF02311">
    <property type="entry name" value="AraC_binding"/>
    <property type="match status" value="1"/>
</dbReference>
<dbReference type="GO" id="GO:0003700">
    <property type="term" value="F:DNA-binding transcription factor activity"/>
    <property type="evidence" value="ECO:0007669"/>
    <property type="project" value="InterPro"/>
</dbReference>
<feature type="domain" description="HTH araC/xylS-type" evidence="4">
    <location>
        <begin position="173"/>
        <end position="273"/>
    </location>
</feature>
<dbReference type="PANTHER" id="PTHR43280">
    <property type="entry name" value="ARAC-FAMILY TRANSCRIPTIONAL REGULATOR"/>
    <property type="match status" value="1"/>
</dbReference>
<evidence type="ECO:0000256" key="1">
    <source>
        <dbReference type="ARBA" id="ARBA00023015"/>
    </source>
</evidence>
<dbReference type="PANTHER" id="PTHR43280:SF28">
    <property type="entry name" value="HTH-TYPE TRANSCRIPTIONAL ACTIVATOR RHAS"/>
    <property type="match status" value="1"/>
</dbReference>
<evidence type="ECO:0000256" key="2">
    <source>
        <dbReference type="ARBA" id="ARBA00023125"/>
    </source>
</evidence>
<dbReference type="PROSITE" id="PS01124">
    <property type="entry name" value="HTH_ARAC_FAMILY_2"/>
    <property type="match status" value="1"/>
</dbReference>
<accession>A0A8J3GFP2</accession>
<dbReference type="InterPro" id="IPR009057">
    <property type="entry name" value="Homeodomain-like_sf"/>
</dbReference>
<comment type="caution">
    <text evidence="5">The sequence shown here is derived from an EMBL/GenBank/DDBJ whole genome shotgun (WGS) entry which is preliminary data.</text>
</comment>
<dbReference type="SMART" id="SM00342">
    <property type="entry name" value="HTH_ARAC"/>
    <property type="match status" value="1"/>
</dbReference>
<keyword evidence="2" id="KW-0238">DNA-binding</keyword>
<reference evidence="5" key="2">
    <citation type="submission" date="2020-09" db="EMBL/GenBank/DDBJ databases">
        <authorList>
            <person name="Sun Q."/>
            <person name="Kim S."/>
        </authorList>
    </citation>
    <scope>NUCLEOTIDE SEQUENCE</scope>
    <source>
        <strain evidence="5">KCTC 12870</strain>
    </source>
</reference>
<keyword evidence="6" id="KW-1185">Reference proteome</keyword>
<reference evidence="5" key="1">
    <citation type="journal article" date="2014" name="Int. J. Syst. Evol. Microbiol.">
        <title>Complete genome sequence of Corynebacterium casei LMG S-19264T (=DSM 44701T), isolated from a smear-ripened cheese.</title>
        <authorList>
            <consortium name="US DOE Joint Genome Institute (JGI-PGF)"/>
            <person name="Walter F."/>
            <person name="Albersmeier A."/>
            <person name="Kalinowski J."/>
            <person name="Ruckert C."/>
        </authorList>
    </citation>
    <scope>NUCLEOTIDE SEQUENCE</scope>
    <source>
        <strain evidence="5">KCTC 12870</strain>
    </source>
</reference>
<name>A0A8J3GFP2_9BACT</name>
<dbReference type="Proteomes" id="UP000642829">
    <property type="component" value="Unassembled WGS sequence"/>
</dbReference>
<evidence type="ECO:0000256" key="3">
    <source>
        <dbReference type="ARBA" id="ARBA00023163"/>
    </source>
</evidence>
<evidence type="ECO:0000313" key="5">
    <source>
        <dbReference type="EMBL" id="GHC13297.1"/>
    </source>
</evidence>
<dbReference type="InterPro" id="IPR003313">
    <property type="entry name" value="AraC-bd"/>
</dbReference>